<comment type="function">
    <text evidence="1">Involved in the partitioning of the mitochondrial organelle and mitochondrial DNA (mtDNA) inheritance.</text>
</comment>
<dbReference type="GeneID" id="27312140"/>
<dbReference type="GO" id="GO:0007005">
    <property type="term" value="P:mitochondrion organization"/>
    <property type="evidence" value="ECO:0007669"/>
    <property type="project" value="InterPro"/>
</dbReference>
<dbReference type="VEuPathDB" id="FungiDB:PV09_04167"/>
<dbReference type="STRING" id="253628.A0A0D2AF06"/>
<dbReference type="Pfam" id="PF10644">
    <property type="entry name" value="Misat_Tub_SegII"/>
    <property type="match status" value="1"/>
</dbReference>
<evidence type="ECO:0000256" key="2">
    <source>
        <dbReference type="ARBA" id="ARBA00004173"/>
    </source>
</evidence>
<dbReference type="RefSeq" id="XP_016214879.1">
    <property type="nucleotide sequence ID" value="XM_016357475.1"/>
</dbReference>
<evidence type="ECO:0000256" key="4">
    <source>
        <dbReference type="ARBA" id="ARBA00023128"/>
    </source>
</evidence>
<dbReference type="SUPFAM" id="SSF52490">
    <property type="entry name" value="Tubulin nucleotide-binding domain-like"/>
    <property type="match status" value="1"/>
</dbReference>
<dbReference type="Proteomes" id="UP000053259">
    <property type="component" value="Unassembled WGS sequence"/>
</dbReference>
<dbReference type="InterPro" id="IPR019605">
    <property type="entry name" value="Misato_II_tubulin-like"/>
</dbReference>
<dbReference type="InterPro" id="IPR036525">
    <property type="entry name" value="Tubulin/FtsZ_GTPase_sf"/>
</dbReference>
<dbReference type="FunCoup" id="A0A0D2AF06">
    <property type="interactions" value="69"/>
</dbReference>
<dbReference type="PANTHER" id="PTHR13391">
    <property type="entry name" value="MITOCHONDRIAL DISTRIBUTION REGULATOR MISATO"/>
    <property type="match status" value="1"/>
</dbReference>
<dbReference type="Gene3D" id="3.40.50.1440">
    <property type="entry name" value="Tubulin/FtsZ, GTPase domain"/>
    <property type="match status" value="1"/>
</dbReference>
<comment type="subcellular location">
    <subcellularLocation>
        <location evidence="2">Mitochondrion</location>
    </subcellularLocation>
</comment>
<evidence type="ECO:0000256" key="1">
    <source>
        <dbReference type="ARBA" id="ARBA00003757"/>
    </source>
</evidence>
<reference evidence="7 8" key="1">
    <citation type="submission" date="2015-01" db="EMBL/GenBank/DDBJ databases">
        <title>The Genome Sequence of Ochroconis gallopava CBS43764.</title>
        <authorList>
            <consortium name="The Broad Institute Genomics Platform"/>
            <person name="Cuomo C."/>
            <person name="de Hoog S."/>
            <person name="Gorbushina A."/>
            <person name="Stielow B."/>
            <person name="Teixiera M."/>
            <person name="Abouelleil A."/>
            <person name="Chapman S.B."/>
            <person name="Priest M."/>
            <person name="Young S.K."/>
            <person name="Wortman J."/>
            <person name="Nusbaum C."/>
            <person name="Birren B."/>
        </authorList>
    </citation>
    <scope>NUCLEOTIDE SEQUENCE [LARGE SCALE GENOMIC DNA]</scope>
    <source>
        <strain evidence="7 8">CBS 43764</strain>
    </source>
</reference>
<evidence type="ECO:0000259" key="6">
    <source>
        <dbReference type="Pfam" id="PF14881"/>
    </source>
</evidence>
<dbReference type="HOGENOM" id="CLU_022511_2_0_1"/>
<dbReference type="Pfam" id="PF14881">
    <property type="entry name" value="Tubulin_3"/>
    <property type="match status" value="1"/>
</dbReference>
<proteinExistence type="inferred from homology"/>
<keyword evidence="8" id="KW-1185">Reference proteome</keyword>
<name>A0A0D2AF06_9PEZI</name>
<dbReference type="GO" id="GO:0005739">
    <property type="term" value="C:mitochondrion"/>
    <property type="evidence" value="ECO:0007669"/>
    <property type="project" value="UniProtKB-SubCell"/>
</dbReference>
<dbReference type="InParanoid" id="A0A0D2AF06"/>
<evidence type="ECO:0000313" key="7">
    <source>
        <dbReference type="EMBL" id="KIW05010.1"/>
    </source>
</evidence>
<organism evidence="7 8">
    <name type="scientific">Verruconis gallopava</name>
    <dbReference type="NCBI Taxonomy" id="253628"/>
    <lineage>
        <taxon>Eukaryota</taxon>
        <taxon>Fungi</taxon>
        <taxon>Dikarya</taxon>
        <taxon>Ascomycota</taxon>
        <taxon>Pezizomycotina</taxon>
        <taxon>Dothideomycetes</taxon>
        <taxon>Pleosporomycetidae</taxon>
        <taxon>Venturiales</taxon>
        <taxon>Sympoventuriaceae</taxon>
        <taxon>Verruconis</taxon>
    </lineage>
</organism>
<accession>A0A0D2AF06</accession>
<feature type="domain" description="Misato Segment II tubulin-like" evidence="5">
    <location>
        <begin position="2"/>
        <end position="114"/>
    </location>
</feature>
<sequence length="524" mass="59288">MHEIVTLQFGNQSNYIGTHFWNAQESYFTYTADEESAVDHDVHFRPGIGSDGSETFTPRVVIYDVKDNFGALRQVNALYEIQNEDASPAGVWTSDPILHHHPAIPPHPYQVALDAGTVPSPISAPSVRYWSDFNRVFYHPRSMVHLIPPTSHLSSTPSSQVEPLDQWEVGEELFKSEDQEHDLIDRDLRLFVEECDQMQGFQILTGADDAWAAFAGRYVESIRDEYGRKSIWIWGTEAVNRSESREKRRKQALNVARSTAIFASQASLYMPISTSPVNALPWYVDRAMQTRWQTSGLQATLIESVTLPTRLRNTSNQSRGLMIDIEPIFTNDAKRNILAASMSASIPNEKDRVINGDSARDHRMINGIDSDHESNAKEPEQLDIDLFHRTLGDPNQRRNAQQRTHIFSQVDVLRGDFVSSPSLQDPTDLDAPIVQTYSSELLFPRPSSFPNIFHFPSIDPESGVEVKSAMSASTAVTDRLRFLADFARSSTNVDEREALRADLLARSEEYVEGWEDEHYLSDDE</sequence>
<evidence type="ECO:0008006" key="9">
    <source>
        <dbReference type="Google" id="ProtNLM"/>
    </source>
</evidence>
<dbReference type="InterPro" id="IPR049942">
    <property type="entry name" value="DML1/Misato"/>
</dbReference>
<protein>
    <recommendedName>
        <fullName evidence="9">Protein dml1</fullName>
    </recommendedName>
</protein>
<feature type="domain" description="DML1/Misato tubulin" evidence="6">
    <location>
        <begin position="122"/>
        <end position="311"/>
    </location>
</feature>
<dbReference type="PANTHER" id="PTHR13391:SF0">
    <property type="entry name" value="PROTEIN MISATO HOMOLOG 1"/>
    <property type="match status" value="1"/>
</dbReference>
<evidence type="ECO:0000256" key="3">
    <source>
        <dbReference type="ARBA" id="ARBA00008507"/>
    </source>
</evidence>
<evidence type="ECO:0000313" key="8">
    <source>
        <dbReference type="Proteomes" id="UP000053259"/>
    </source>
</evidence>
<gene>
    <name evidence="7" type="ORF">PV09_04167</name>
</gene>
<dbReference type="AlphaFoldDB" id="A0A0D2AF06"/>
<evidence type="ECO:0000259" key="5">
    <source>
        <dbReference type="Pfam" id="PF10644"/>
    </source>
</evidence>
<dbReference type="InterPro" id="IPR029209">
    <property type="entry name" value="DML1/Misato_tubulin"/>
</dbReference>
<keyword evidence="4" id="KW-0496">Mitochondrion</keyword>
<dbReference type="EMBL" id="KN847539">
    <property type="protein sequence ID" value="KIW05010.1"/>
    <property type="molecule type" value="Genomic_DNA"/>
</dbReference>
<dbReference type="OrthoDB" id="271881at2759"/>
<comment type="similarity">
    <text evidence="3">Belongs to the misato family.</text>
</comment>